<keyword evidence="1" id="KW-0812">Transmembrane</keyword>
<gene>
    <name evidence="2" type="ORF">CHC_T00006240001</name>
</gene>
<dbReference type="KEGG" id="ccp:CHC_T00006240001"/>
<sequence>MAWNGALVGNRVSFPTSTPVLLFSQSIISTSSFSQAAAFIIFLVRLDRRNLGVSGASPSPMVRLLLRPNEVRSFSTLSKHTSASENLELVRLNVFPGVLPGPAPLGAWAETMGSGRSGNPSF</sequence>
<dbReference type="Proteomes" id="UP000012073">
    <property type="component" value="Unassembled WGS sequence"/>
</dbReference>
<dbReference type="AlphaFoldDB" id="R7QMC4"/>
<dbReference type="RefSeq" id="XP_005718413.1">
    <property type="nucleotide sequence ID" value="XM_005718356.1"/>
</dbReference>
<accession>R7QMC4</accession>
<dbReference type="GeneID" id="17326130"/>
<evidence type="ECO:0000313" key="2">
    <source>
        <dbReference type="EMBL" id="CDF38520.1"/>
    </source>
</evidence>
<dbReference type="EMBL" id="HG001940">
    <property type="protein sequence ID" value="CDF38520.1"/>
    <property type="molecule type" value="Genomic_DNA"/>
</dbReference>
<feature type="transmembrane region" description="Helical" evidence="1">
    <location>
        <begin position="20"/>
        <end position="44"/>
    </location>
</feature>
<organism evidence="2 3">
    <name type="scientific">Chondrus crispus</name>
    <name type="common">Carrageen Irish moss</name>
    <name type="synonym">Polymorpha crispa</name>
    <dbReference type="NCBI Taxonomy" id="2769"/>
    <lineage>
        <taxon>Eukaryota</taxon>
        <taxon>Rhodophyta</taxon>
        <taxon>Florideophyceae</taxon>
        <taxon>Rhodymeniophycidae</taxon>
        <taxon>Gigartinales</taxon>
        <taxon>Gigartinaceae</taxon>
        <taxon>Chondrus</taxon>
    </lineage>
</organism>
<evidence type="ECO:0000313" key="3">
    <source>
        <dbReference type="Proteomes" id="UP000012073"/>
    </source>
</evidence>
<name>R7QMC4_CHOCR</name>
<evidence type="ECO:0000256" key="1">
    <source>
        <dbReference type="SAM" id="Phobius"/>
    </source>
</evidence>
<keyword evidence="1" id="KW-0472">Membrane</keyword>
<keyword evidence="3" id="KW-1185">Reference proteome</keyword>
<proteinExistence type="predicted"/>
<protein>
    <submittedName>
        <fullName evidence="2">Uncharacterized protein</fullName>
    </submittedName>
</protein>
<dbReference type="Gramene" id="CDF38520">
    <property type="protein sequence ID" value="CDF38520"/>
    <property type="gene ID" value="CHC_T00006240001"/>
</dbReference>
<reference evidence="3" key="1">
    <citation type="journal article" date="2013" name="Proc. Natl. Acad. Sci. U.S.A.">
        <title>Genome structure and metabolic features in the red seaweed Chondrus crispus shed light on evolution of the Archaeplastida.</title>
        <authorList>
            <person name="Collen J."/>
            <person name="Porcel B."/>
            <person name="Carre W."/>
            <person name="Ball S.G."/>
            <person name="Chaparro C."/>
            <person name="Tonon T."/>
            <person name="Barbeyron T."/>
            <person name="Michel G."/>
            <person name="Noel B."/>
            <person name="Valentin K."/>
            <person name="Elias M."/>
            <person name="Artiguenave F."/>
            <person name="Arun A."/>
            <person name="Aury J.M."/>
            <person name="Barbosa-Neto J.F."/>
            <person name="Bothwell J.H."/>
            <person name="Bouget F.Y."/>
            <person name="Brillet L."/>
            <person name="Cabello-Hurtado F."/>
            <person name="Capella-Gutierrez S."/>
            <person name="Charrier B."/>
            <person name="Cladiere L."/>
            <person name="Cock J.M."/>
            <person name="Coelho S.M."/>
            <person name="Colleoni C."/>
            <person name="Czjzek M."/>
            <person name="Da Silva C."/>
            <person name="Delage L."/>
            <person name="Denoeud F."/>
            <person name="Deschamps P."/>
            <person name="Dittami S.M."/>
            <person name="Gabaldon T."/>
            <person name="Gachon C.M."/>
            <person name="Groisillier A."/>
            <person name="Herve C."/>
            <person name="Jabbari K."/>
            <person name="Katinka M."/>
            <person name="Kloareg B."/>
            <person name="Kowalczyk N."/>
            <person name="Labadie K."/>
            <person name="Leblanc C."/>
            <person name="Lopez P.J."/>
            <person name="McLachlan D.H."/>
            <person name="Meslet-Cladiere L."/>
            <person name="Moustafa A."/>
            <person name="Nehr Z."/>
            <person name="Nyvall Collen P."/>
            <person name="Panaud O."/>
            <person name="Partensky F."/>
            <person name="Poulain J."/>
            <person name="Rensing S.A."/>
            <person name="Rousvoal S."/>
            <person name="Samson G."/>
            <person name="Symeonidi A."/>
            <person name="Weissenbach J."/>
            <person name="Zambounis A."/>
            <person name="Wincker P."/>
            <person name="Boyen C."/>
        </authorList>
    </citation>
    <scope>NUCLEOTIDE SEQUENCE [LARGE SCALE GENOMIC DNA]</scope>
    <source>
        <strain evidence="3">cv. Stackhouse</strain>
    </source>
</reference>
<keyword evidence="1" id="KW-1133">Transmembrane helix</keyword>